<gene>
    <name evidence="1" type="ORF">GCM10010913_17370</name>
</gene>
<protein>
    <submittedName>
        <fullName evidence="1">Uncharacterized protein</fullName>
    </submittedName>
</protein>
<keyword evidence="2" id="KW-1185">Reference proteome</keyword>
<organism evidence="1 2">
    <name type="scientific">Paenibacillus aceti</name>
    <dbReference type="NCBI Taxonomy" id="1820010"/>
    <lineage>
        <taxon>Bacteria</taxon>
        <taxon>Bacillati</taxon>
        <taxon>Bacillota</taxon>
        <taxon>Bacilli</taxon>
        <taxon>Bacillales</taxon>
        <taxon>Paenibacillaceae</taxon>
        <taxon>Paenibacillus</taxon>
    </lineage>
</organism>
<proteinExistence type="predicted"/>
<accession>A0ABQ1VUV3</accession>
<dbReference type="EMBL" id="BMIW01000009">
    <property type="protein sequence ID" value="GGF96289.1"/>
    <property type="molecule type" value="Genomic_DNA"/>
</dbReference>
<name>A0ABQ1VUV3_9BACL</name>
<dbReference type="Proteomes" id="UP000608420">
    <property type="component" value="Unassembled WGS sequence"/>
</dbReference>
<reference evidence="2" key="1">
    <citation type="journal article" date="2019" name="Int. J. Syst. Evol. Microbiol.">
        <title>The Global Catalogue of Microorganisms (GCM) 10K type strain sequencing project: providing services to taxonomists for standard genome sequencing and annotation.</title>
        <authorList>
            <consortium name="The Broad Institute Genomics Platform"/>
            <consortium name="The Broad Institute Genome Sequencing Center for Infectious Disease"/>
            <person name="Wu L."/>
            <person name="Ma J."/>
        </authorList>
    </citation>
    <scope>NUCLEOTIDE SEQUENCE [LARGE SCALE GENOMIC DNA]</scope>
    <source>
        <strain evidence="2">CGMCC 1.15420</strain>
    </source>
</reference>
<evidence type="ECO:0000313" key="1">
    <source>
        <dbReference type="EMBL" id="GGF96289.1"/>
    </source>
</evidence>
<comment type="caution">
    <text evidence="1">The sequence shown here is derived from an EMBL/GenBank/DDBJ whole genome shotgun (WGS) entry which is preliminary data.</text>
</comment>
<sequence>MPSFFFVFRNIFHPDTFNSIRTLLYRRKYVEKEESFGTCGYAWDYNAIDKLTWSDGGGD</sequence>
<evidence type="ECO:0000313" key="2">
    <source>
        <dbReference type="Proteomes" id="UP000608420"/>
    </source>
</evidence>